<dbReference type="InterPro" id="IPR029058">
    <property type="entry name" value="AB_hydrolase_fold"/>
</dbReference>
<comment type="caution">
    <text evidence="1">The sequence shown here is derived from an EMBL/GenBank/DDBJ whole genome shotgun (WGS) entry which is preliminary data.</text>
</comment>
<protein>
    <recommendedName>
        <fullName evidence="3">AB hydrolase-1 domain-containing protein</fullName>
    </recommendedName>
</protein>
<dbReference type="AlphaFoldDB" id="A0AAD6XB43"/>
<reference evidence="1" key="1">
    <citation type="submission" date="2023-03" db="EMBL/GenBank/DDBJ databases">
        <title>Massive genome expansion in bonnet fungi (Mycena s.s.) driven by repeated elements and novel gene families across ecological guilds.</title>
        <authorList>
            <consortium name="Lawrence Berkeley National Laboratory"/>
            <person name="Harder C.B."/>
            <person name="Miyauchi S."/>
            <person name="Viragh M."/>
            <person name="Kuo A."/>
            <person name="Thoen E."/>
            <person name="Andreopoulos B."/>
            <person name="Lu D."/>
            <person name="Skrede I."/>
            <person name="Drula E."/>
            <person name="Henrissat B."/>
            <person name="Morin E."/>
            <person name="Kohler A."/>
            <person name="Barry K."/>
            <person name="LaButti K."/>
            <person name="Morin E."/>
            <person name="Salamov A."/>
            <person name="Lipzen A."/>
            <person name="Mereny Z."/>
            <person name="Hegedus B."/>
            <person name="Baldrian P."/>
            <person name="Stursova M."/>
            <person name="Weitz H."/>
            <person name="Taylor A."/>
            <person name="Grigoriev I.V."/>
            <person name="Nagy L.G."/>
            <person name="Martin F."/>
            <person name="Kauserud H."/>
        </authorList>
    </citation>
    <scope>NUCLEOTIDE SEQUENCE</scope>
    <source>
        <strain evidence="1">CBHHK200</strain>
    </source>
</reference>
<dbReference type="EMBL" id="JARJCM010000016">
    <property type="protein sequence ID" value="KAJ7041541.1"/>
    <property type="molecule type" value="Genomic_DNA"/>
</dbReference>
<evidence type="ECO:0000313" key="2">
    <source>
        <dbReference type="Proteomes" id="UP001218188"/>
    </source>
</evidence>
<evidence type="ECO:0008006" key="3">
    <source>
        <dbReference type="Google" id="ProtNLM"/>
    </source>
</evidence>
<dbReference type="SUPFAM" id="SSF53474">
    <property type="entry name" value="alpha/beta-Hydrolases"/>
    <property type="match status" value="1"/>
</dbReference>
<accession>A0AAD6XB43</accession>
<proteinExistence type="predicted"/>
<dbReference type="Proteomes" id="UP001218188">
    <property type="component" value="Unassembled WGS sequence"/>
</dbReference>
<organism evidence="1 2">
    <name type="scientific">Mycena alexandri</name>
    <dbReference type="NCBI Taxonomy" id="1745969"/>
    <lineage>
        <taxon>Eukaryota</taxon>
        <taxon>Fungi</taxon>
        <taxon>Dikarya</taxon>
        <taxon>Basidiomycota</taxon>
        <taxon>Agaricomycotina</taxon>
        <taxon>Agaricomycetes</taxon>
        <taxon>Agaricomycetidae</taxon>
        <taxon>Agaricales</taxon>
        <taxon>Marasmiineae</taxon>
        <taxon>Mycenaceae</taxon>
        <taxon>Mycena</taxon>
    </lineage>
</organism>
<sequence length="257" mass="28596">MSTSPQYFEDTLKLPDGVEIRYTDSGALNTSDYTTMIVIHGTGFNGYALAQLHAYAQKYNLRIVLCNRRHYHGSTKYSEEELAELTVGSKCFQDKLGLQTAWFLEHFVKNEGTPKVTADRRAGGVILVGWSFGNATTLALLADPEVIPQPVYETVEPYLRSLVLYDPPNLALGYPGTGIEEKYNPLADPSCTTPTQVFENFQKWVSSYFQHPDVASGLASGLSSEKCTDKKTIDRWTPEEKAKFCEEDGATRTDVPS</sequence>
<gene>
    <name evidence="1" type="ORF">C8F04DRAFT_1300951</name>
</gene>
<dbReference type="Gene3D" id="3.40.50.1820">
    <property type="entry name" value="alpha/beta hydrolase"/>
    <property type="match status" value="1"/>
</dbReference>
<name>A0AAD6XB43_9AGAR</name>
<keyword evidence="2" id="KW-1185">Reference proteome</keyword>
<evidence type="ECO:0000313" key="1">
    <source>
        <dbReference type="EMBL" id="KAJ7041541.1"/>
    </source>
</evidence>